<dbReference type="InterPro" id="IPR041567">
    <property type="entry name" value="COI1_F-box"/>
</dbReference>
<feature type="domain" description="Transport inhibitor response 1" evidence="2">
    <location>
        <begin position="51"/>
        <end position="72"/>
    </location>
</feature>
<evidence type="ECO:0000259" key="2">
    <source>
        <dbReference type="Pfam" id="PF18791"/>
    </source>
</evidence>
<evidence type="ECO:0000313" key="4">
    <source>
        <dbReference type="Proteomes" id="UP000237000"/>
    </source>
</evidence>
<dbReference type="STRING" id="63057.A0A2P5FSZ1"/>
<dbReference type="Gene3D" id="3.80.10.10">
    <property type="entry name" value="Ribonuclease Inhibitor"/>
    <property type="match status" value="1"/>
</dbReference>
<keyword evidence="4" id="KW-1185">Reference proteome</keyword>
<dbReference type="InterPro" id="IPR032675">
    <property type="entry name" value="LRR_dom_sf"/>
</dbReference>
<protein>
    <submittedName>
        <fullName evidence="3">Uncharacterized protein</fullName>
    </submittedName>
</protein>
<comment type="caution">
    <text evidence="3">The sequence shown here is derived from an EMBL/GenBank/DDBJ whole genome shotgun (WGS) entry which is preliminary data.</text>
</comment>
<dbReference type="EMBL" id="JXTC01000011">
    <property type="protein sequence ID" value="POO00916.1"/>
    <property type="molecule type" value="Genomic_DNA"/>
</dbReference>
<name>A0A2P5FSZ1_TREOI</name>
<dbReference type="InterPro" id="IPR041101">
    <property type="entry name" value="Transp_inhibit"/>
</dbReference>
<dbReference type="Pfam" id="PF18791">
    <property type="entry name" value="Transp_inhibit"/>
    <property type="match status" value="1"/>
</dbReference>
<accession>A0A2P5FSZ1</accession>
<dbReference type="InParanoid" id="A0A2P5FSZ1"/>
<dbReference type="Gene3D" id="1.20.1280.50">
    <property type="match status" value="1"/>
</dbReference>
<organism evidence="3 4">
    <name type="scientific">Trema orientale</name>
    <name type="common">Charcoal tree</name>
    <name type="synonym">Celtis orientalis</name>
    <dbReference type="NCBI Taxonomy" id="63057"/>
    <lineage>
        <taxon>Eukaryota</taxon>
        <taxon>Viridiplantae</taxon>
        <taxon>Streptophyta</taxon>
        <taxon>Embryophyta</taxon>
        <taxon>Tracheophyta</taxon>
        <taxon>Spermatophyta</taxon>
        <taxon>Magnoliopsida</taxon>
        <taxon>eudicotyledons</taxon>
        <taxon>Gunneridae</taxon>
        <taxon>Pentapetalae</taxon>
        <taxon>rosids</taxon>
        <taxon>fabids</taxon>
        <taxon>Rosales</taxon>
        <taxon>Cannabaceae</taxon>
        <taxon>Trema</taxon>
    </lineage>
</organism>
<dbReference type="OrthoDB" id="423607at2759"/>
<gene>
    <name evidence="3" type="ORF">TorRG33x02_035470</name>
</gene>
<dbReference type="Pfam" id="PF18511">
    <property type="entry name" value="F-box_5"/>
    <property type="match status" value="1"/>
</dbReference>
<dbReference type="Proteomes" id="UP000237000">
    <property type="component" value="Unassembled WGS sequence"/>
</dbReference>
<evidence type="ECO:0000259" key="1">
    <source>
        <dbReference type="Pfam" id="PF18511"/>
    </source>
</evidence>
<sequence>MPYIHDPKVRDAIFLVSRGWYKLDALTPKHVTIVLYYTTTPYRLCSHFGYLESLKLNGKPRASIFNLIPEDWRIM</sequence>
<proteinExistence type="predicted"/>
<feature type="domain" description="COI1 F-box" evidence="1">
    <location>
        <begin position="1"/>
        <end position="30"/>
    </location>
</feature>
<reference evidence="4" key="1">
    <citation type="submission" date="2016-06" db="EMBL/GenBank/DDBJ databases">
        <title>Parallel loss of symbiosis genes in relatives of nitrogen-fixing non-legume Parasponia.</title>
        <authorList>
            <person name="Van Velzen R."/>
            <person name="Holmer R."/>
            <person name="Bu F."/>
            <person name="Rutten L."/>
            <person name="Van Zeijl A."/>
            <person name="Liu W."/>
            <person name="Santuari L."/>
            <person name="Cao Q."/>
            <person name="Sharma T."/>
            <person name="Shen D."/>
            <person name="Roswanjaya Y."/>
            <person name="Wardhani T."/>
            <person name="Kalhor M.S."/>
            <person name="Jansen J."/>
            <person name="Van den Hoogen J."/>
            <person name="Gungor B."/>
            <person name="Hartog M."/>
            <person name="Hontelez J."/>
            <person name="Verver J."/>
            <person name="Yang W.-C."/>
            <person name="Schijlen E."/>
            <person name="Repin R."/>
            <person name="Schilthuizen M."/>
            <person name="Schranz E."/>
            <person name="Heidstra R."/>
            <person name="Miyata K."/>
            <person name="Fedorova E."/>
            <person name="Kohlen W."/>
            <person name="Bisseling T."/>
            <person name="Smit S."/>
            <person name="Geurts R."/>
        </authorList>
    </citation>
    <scope>NUCLEOTIDE SEQUENCE [LARGE SCALE GENOMIC DNA]</scope>
    <source>
        <strain evidence="4">cv. RG33-2</strain>
    </source>
</reference>
<dbReference type="AlphaFoldDB" id="A0A2P5FSZ1"/>
<evidence type="ECO:0000313" key="3">
    <source>
        <dbReference type="EMBL" id="POO00916.1"/>
    </source>
</evidence>